<dbReference type="Gene3D" id="3.30.40.10">
    <property type="entry name" value="Zinc/RING finger domain, C3HC4 (zinc finger)"/>
    <property type="match status" value="1"/>
</dbReference>
<dbReference type="InterPro" id="IPR013083">
    <property type="entry name" value="Znf_RING/FYVE/PHD"/>
</dbReference>
<dbReference type="GO" id="GO:0008270">
    <property type="term" value="F:zinc ion binding"/>
    <property type="evidence" value="ECO:0007669"/>
    <property type="project" value="UniProtKB-KW"/>
</dbReference>
<dbReference type="PANTHER" id="PTHR24103">
    <property type="entry name" value="E3 UBIQUITIN-PROTEIN LIGASE TRIM"/>
    <property type="match status" value="1"/>
</dbReference>
<dbReference type="Gene3D" id="2.60.120.920">
    <property type="match status" value="1"/>
</dbReference>
<proteinExistence type="predicted"/>
<dbReference type="InterPro" id="IPR001870">
    <property type="entry name" value="B30.2/SPRY"/>
</dbReference>
<dbReference type="InterPro" id="IPR043136">
    <property type="entry name" value="B30.2/SPRY_sf"/>
</dbReference>
<evidence type="ECO:0000256" key="2">
    <source>
        <dbReference type="ARBA" id="ARBA00022771"/>
    </source>
</evidence>
<dbReference type="SMART" id="SM00184">
    <property type="entry name" value="RING"/>
    <property type="match status" value="1"/>
</dbReference>
<keyword evidence="3" id="KW-0862">Zinc</keyword>
<dbReference type="PROSITE" id="PS50188">
    <property type="entry name" value="B302_SPRY"/>
    <property type="match status" value="1"/>
</dbReference>
<dbReference type="Pfam" id="PF00622">
    <property type="entry name" value="SPRY"/>
    <property type="match status" value="1"/>
</dbReference>
<name>A0AAV7UTA0_PLEWA</name>
<dbReference type="AlphaFoldDB" id="A0AAV7UTA0"/>
<comment type="caution">
    <text evidence="9">The sequence shown here is derived from an EMBL/GenBank/DDBJ whole genome shotgun (WGS) entry which is preliminary data.</text>
</comment>
<evidence type="ECO:0000256" key="3">
    <source>
        <dbReference type="ARBA" id="ARBA00022833"/>
    </source>
</evidence>
<dbReference type="InterPro" id="IPR003879">
    <property type="entry name" value="Butyrophylin_SPRY"/>
</dbReference>
<evidence type="ECO:0000313" key="9">
    <source>
        <dbReference type="EMBL" id="KAJ1191093.1"/>
    </source>
</evidence>
<evidence type="ECO:0008006" key="11">
    <source>
        <dbReference type="Google" id="ProtNLM"/>
    </source>
</evidence>
<accession>A0AAV7UTA0</accession>
<feature type="domain" description="B30.2/SPRY" evidence="8">
    <location>
        <begin position="299"/>
        <end position="490"/>
    </location>
</feature>
<keyword evidence="4 6" id="KW-0175">Coiled coil</keyword>
<dbReference type="InterPro" id="IPR013320">
    <property type="entry name" value="ConA-like_dom_sf"/>
</dbReference>
<sequence length="496" mass="57323">MATRAPGVPVLHQPLVSLSAEHFSDPVAVLSDDASCSICLEFFTDPVTIECGHTFCLSCLTRYMQQQDLTISCPRCRHRFGQRSLRPSKELSAIAQAFQQIRMVEPSTRPHKSFCEGHCQTKKTSVCPVCWEPQNHKRQAGGSEAECGREYKPHLLKCLSALQVALEEILKQKVQQEEKDGCCRTQFRHQRQIIELEFEELRNFLMEEEQYFLSRLELEEQKTLKKIQVNVTKLEERSSCLRKLIQEIEEKYQQLGGDLLQASRTLLDRCKFVDVQKTVAERLEPEEKMQHFHEQHMYLQKAVADFKEWRWARRHAVDVTLAPETAHPYLILSEDWKSVRDGDTKQDLPPTHERFDHYTVVLGWERFSSGRHYWEVEVGHKSDWGLGVCSESARRKGRIILLPEAGYWILRLRDGNNYSALTSSTTQISPRPVPRAVGIFLDYEAGKVSFYNAENKSHLFTFHDTFTQVLRPLFSPGVVDKGKNAGALRIRMVTSW</sequence>
<dbReference type="SMART" id="SM00589">
    <property type="entry name" value="PRY"/>
    <property type="match status" value="1"/>
</dbReference>
<dbReference type="Proteomes" id="UP001066276">
    <property type="component" value="Chromosome 2_2"/>
</dbReference>
<dbReference type="PROSITE" id="PS00518">
    <property type="entry name" value="ZF_RING_1"/>
    <property type="match status" value="1"/>
</dbReference>
<dbReference type="InterPro" id="IPR017907">
    <property type="entry name" value="Znf_RING_CS"/>
</dbReference>
<dbReference type="Pfam" id="PF13765">
    <property type="entry name" value="PRY"/>
    <property type="match status" value="1"/>
</dbReference>
<keyword evidence="1" id="KW-0479">Metal-binding</keyword>
<organism evidence="9 10">
    <name type="scientific">Pleurodeles waltl</name>
    <name type="common">Iberian ribbed newt</name>
    <dbReference type="NCBI Taxonomy" id="8319"/>
    <lineage>
        <taxon>Eukaryota</taxon>
        <taxon>Metazoa</taxon>
        <taxon>Chordata</taxon>
        <taxon>Craniata</taxon>
        <taxon>Vertebrata</taxon>
        <taxon>Euteleostomi</taxon>
        <taxon>Amphibia</taxon>
        <taxon>Batrachia</taxon>
        <taxon>Caudata</taxon>
        <taxon>Salamandroidea</taxon>
        <taxon>Salamandridae</taxon>
        <taxon>Pleurodelinae</taxon>
        <taxon>Pleurodeles</taxon>
    </lineage>
</organism>
<dbReference type="InterPro" id="IPR003877">
    <property type="entry name" value="SPRY_dom"/>
</dbReference>
<dbReference type="PRINTS" id="PR01407">
    <property type="entry name" value="BUTYPHLNCDUF"/>
</dbReference>
<dbReference type="FunFam" id="2.60.120.920:FF:000004">
    <property type="entry name" value="Butyrophilin subfamily 1 member A1"/>
    <property type="match status" value="1"/>
</dbReference>
<feature type="coiled-coil region" evidence="6">
    <location>
        <begin position="231"/>
        <end position="265"/>
    </location>
</feature>
<evidence type="ECO:0000313" key="10">
    <source>
        <dbReference type="Proteomes" id="UP001066276"/>
    </source>
</evidence>
<feature type="domain" description="RING-type" evidence="7">
    <location>
        <begin position="36"/>
        <end position="77"/>
    </location>
</feature>
<protein>
    <recommendedName>
        <fullName evidence="11">E3 ubiquitin-protein ligase TRIM39-like</fullName>
    </recommendedName>
</protein>
<dbReference type="InterPro" id="IPR050143">
    <property type="entry name" value="TRIM/RBCC"/>
</dbReference>
<reference evidence="9" key="1">
    <citation type="journal article" date="2022" name="bioRxiv">
        <title>Sequencing and chromosome-scale assembly of the giantPleurodeles waltlgenome.</title>
        <authorList>
            <person name="Brown T."/>
            <person name="Elewa A."/>
            <person name="Iarovenko S."/>
            <person name="Subramanian E."/>
            <person name="Araus A.J."/>
            <person name="Petzold A."/>
            <person name="Susuki M."/>
            <person name="Suzuki K.-i.T."/>
            <person name="Hayashi T."/>
            <person name="Toyoda A."/>
            <person name="Oliveira C."/>
            <person name="Osipova E."/>
            <person name="Leigh N.D."/>
            <person name="Simon A."/>
            <person name="Yun M.H."/>
        </authorList>
    </citation>
    <scope>NUCLEOTIDE SEQUENCE</scope>
    <source>
        <strain evidence="9">20211129_DDA</strain>
        <tissue evidence="9">Liver</tissue>
    </source>
</reference>
<dbReference type="InterPro" id="IPR006574">
    <property type="entry name" value="PRY"/>
</dbReference>
<dbReference type="SUPFAM" id="SSF49899">
    <property type="entry name" value="Concanavalin A-like lectins/glucanases"/>
    <property type="match status" value="1"/>
</dbReference>
<evidence type="ECO:0000256" key="5">
    <source>
        <dbReference type="PROSITE-ProRule" id="PRU00175"/>
    </source>
</evidence>
<evidence type="ECO:0000256" key="1">
    <source>
        <dbReference type="ARBA" id="ARBA00022723"/>
    </source>
</evidence>
<dbReference type="PROSITE" id="PS50089">
    <property type="entry name" value="ZF_RING_2"/>
    <property type="match status" value="1"/>
</dbReference>
<dbReference type="Pfam" id="PF15227">
    <property type="entry name" value="zf-C3HC4_4"/>
    <property type="match status" value="1"/>
</dbReference>
<dbReference type="SMART" id="SM00449">
    <property type="entry name" value="SPRY"/>
    <property type="match status" value="1"/>
</dbReference>
<evidence type="ECO:0000259" key="8">
    <source>
        <dbReference type="PROSITE" id="PS50188"/>
    </source>
</evidence>
<evidence type="ECO:0000256" key="6">
    <source>
        <dbReference type="SAM" id="Coils"/>
    </source>
</evidence>
<keyword evidence="2 5" id="KW-0863">Zinc-finger</keyword>
<gene>
    <name evidence="9" type="ORF">NDU88_000409</name>
</gene>
<dbReference type="EMBL" id="JANPWB010000004">
    <property type="protein sequence ID" value="KAJ1191093.1"/>
    <property type="molecule type" value="Genomic_DNA"/>
</dbReference>
<keyword evidence="10" id="KW-1185">Reference proteome</keyword>
<dbReference type="SUPFAM" id="SSF57850">
    <property type="entry name" value="RING/U-box"/>
    <property type="match status" value="1"/>
</dbReference>
<evidence type="ECO:0000259" key="7">
    <source>
        <dbReference type="PROSITE" id="PS50089"/>
    </source>
</evidence>
<evidence type="ECO:0000256" key="4">
    <source>
        <dbReference type="ARBA" id="ARBA00023054"/>
    </source>
</evidence>
<dbReference type="InterPro" id="IPR001841">
    <property type="entry name" value="Znf_RING"/>
</dbReference>